<dbReference type="SUPFAM" id="SSF52540">
    <property type="entry name" value="P-loop containing nucleoside triphosphate hydrolases"/>
    <property type="match status" value="1"/>
</dbReference>
<proteinExistence type="predicted"/>
<protein>
    <submittedName>
        <fullName evidence="3">Putative ribosome biogenesis GTPase RsgA</fullName>
        <ecNumber evidence="3">3.6.1.-</ecNumber>
    </submittedName>
</protein>
<evidence type="ECO:0000259" key="2">
    <source>
        <dbReference type="Pfam" id="PF03193"/>
    </source>
</evidence>
<dbReference type="GO" id="GO:0005525">
    <property type="term" value="F:GTP binding"/>
    <property type="evidence" value="ECO:0007669"/>
    <property type="project" value="InterPro"/>
</dbReference>
<name>A0A645G323_9ZZZZ</name>
<dbReference type="AlphaFoldDB" id="A0A645G323"/>
<dbReference type="GO" id="GO:0003924">
    <property type="term" value="F:GTPase activity"/>
    <property type="evidence" value="ECO:0007669"/>
    <property type="project" value="InterPro"/>
</dbReference>
<organism evidence="3">
    <name type="scientific">bioreactor metagenome</name>
    <dbReference type="NCBI Taxonomy" id="1076179"/>
    <lineage>
        <taxon>unclassified sequences</taxon>
        <taxon>metagenomes</taxon>
        <taxon>ecological metagenomes</taxon>
    </lineage>
</organism>
<reference evidence="3" key="1">
    <citation type="submission" date="2019-08" db="EMBL/GenBank/DDBJ databases">
        <authorList>
            <person name="Kucharzyk K."/>
            <person name="Murdoch R.W."/>
            <person name="Higgins S."/>
            <person name="Loffler F."/>
        </authorList>
    </citation>
    <scope>NUCLEOTIDE SEQUENCE</scope>
</reference>
<evidence type="ECO:0000313" key="3">
    <source>
        <dbReference type="EMBL" id="MPN21251.1"/>
    </source>
</evidence>
<accession>A0A645G323</accession>
<dbReference type="InterPro" id="IPR010914">
    <property type="entry name" value="RsgA_GTPase_dom"/>
</dbReference>
<dbReference type="PANTHER" id="PTHR32120:SF10">
    <property type="entry name" value="SMALL RIBOSOMAL SUBUNIT BIOGENESIS GTPASE RSGA"/>
    <property type="match status" value="1"/>
</dbReference>
<feature type="domain" description="EngC GTPase" evidence="2">
    <location>
        <begin position="1"/>
        <end position="43"/>
    </location>
</feature>
<dbReference type="Gene3D" id="1.10.40.50">
    <property type="entry name" value="Probable gtpase engc, domain 3"/>
    <property type="match status" value="1"/>
</dbReference>
<dbReference type="EMBL" id="VSSQ01069189">
    <property type="protein sequence ID" value="MPN21251.1"/>
    <property type="molecule type" value="Genomic_DNA"/>
</dbReference>
<comment type="caution">
    <text evidence="3">The sequence shown here is derived from an EMBL/GenBank/DDBJ whole genome shotgun (WGS) entry which is preliminary data.</text>
</comment>
<dbReference type="Gene3D" id="3.40.50.300">
    <property type="entry name" value="P-loop containing nucleotide triphosphate hydrolases"/>
    <property type="match status" value="1"/>
</dbReference>
<evidence type="ECO:0000256" key="1">
    <source>
        <dbReference type="ARBA" id="ARBA00022517"/>
    </source>
</evidence>
<dbReference type="InterPro" id="IPR004881">
    <property type="entry name" value="Ribosome_biogen_GTPase_RsgA"/>
</dbReference>
<sequence>MQTGEIREDDSKGRHTTTHRQLIMLPCGAMIIDTPGMRELGMWDVTDGLDRTFADVESFLGQCRFSDCSHTKEPGCAVLSAIGRGELSQERWDNYQRLKREAKYSDDKGGYLLEKNQKFKSIAKAVKSMQNTNGKNKER</sequence>
<keyword evidence="3" id="KW-0378">Hydrolase</keyword>
<gene>
    <name evidence="3" type="primary">rsgA_60</name>
    <name evidence="3" type="ORF">SDC9_168630</name>
</gene>
<dbReference type="EC" id="3.6.1.-" evidence="3"/>
<dbReference type="PANTHER" id="PTHR32120">
    <property type="entry name" value="SMALL RIBOSOMAL SUBUNIT BIOGENESIS GTPASE RSGA"/>
    <property type="match status" value="1"/>
</dbReference>
<keyword evidence="1" id="KW-0690">Ribosome biogenesis</keyword>
<dbReference type="Pfam" id="PF03193">
    <property type="entry name" value="RsgA_GTPase"/>
    <property type="match status" value="1"/>
</dbReference>
<dbReference type="InterPro" id="IPR027417">
    <property type="entry name" value="P-loop_NTPase"/>
</dbReference>
<dbReference type="GO" id="GO:0042254">
    <property type="term" value="P:ribosome biogenesis"/>
    <property type="evidence" value="ECO:0007669"/>
    <property type="project" value="UniProtKB-KW"/>
</dbReference>